<dbReference type="InterPro" id="IPR002893">
    <property type="entry name" value="Znf_MYND"/>
</dbReference>
<reference evidence="6 7" key="1">
    <citation type="submission" date="2020-01" db="EMBL/GenBank/DDBJ databases">
        <authorList>
            <person name="Gupta K D."/>
        </authorList>
    </citation>
    <scope>NUCLEOTIDE SEQUENCE [LARGE SCALE GENOMIC DNA]</scope>
</reference>
<accession>A0A8S0VTX2</accession>
<dbReference type="GO" id="GO:0008270">
    <property type="term" value="F:zinc ion binding"/>
    <property type="evidence" value="ECO:0007669"/>
    <property type="project" value="UniProtKB-KW"/>
</dbReference>
<comment type="caution">
    <text evidence="6">The sequence shown here is derived from an EMBL/GenBank/DDBJ whole genome shotgun (WGS) entry which is preliminary data.</text>
</comment>
<evidence type="ECO:0000256" key="3">
    <source>
        <dbReference type="ARBA" id="ARBA00022833"/>
    </source>
</evidence>
<dbReference type="AlphaFoldDB" id="A0A8S0VTX2"/>
<evidence type="ECO:0000259" key="5">
    <source>
        <dbReference type="PROSITE" id="PS50865"/>
    </source>
</evidence>
<dbReference type="PROSITE" id="PS50865">
    <property type="entry name" value="ZF_MYND_2"/>
    <property type="match status" value="1"/>
</dbReference>
<protein>
    <recommendedName>
        <fullName evidence="5">MYND-type domain-containing protein</fullName>
    </recommendedName>
</protein>
<dbReference type="Proteomes" id="UP000467700">
    <property type="component" value="Unassembled WGS sequence"/>
</dbReference>
<proteinExistence type="predicted"/>
<gene>
    <name evidence="6" type="ORF">AAE3_LOCUS3527</name>
</gene>
<evidence type="ECO:0000256" key="2">
    <source>
        <dbReference type="ARBA" id="ARBA00022771"/>
    </source>
</evidence>
<feature type="domain" description="MYND-type" evidence="5">
    <location>
        <begin position="90"/>
        <end position="129"/>
    </location>
</feature>
<dbReference type="PROSITE" id="PS01360">
    <property type="entry name" value="ZF_MYND_1"/>
    <property type="match status" value="1"/>
</dbReference>
<dbReference type="SUPFAM" id="SSF144232">
    <property type="entry name" value="HIT/MYND zinc finger-like"/>
    <property type="match status" value="1"/>
</dbReference>
<keyword evidence="7" id="KW-1185">Reference proteome</keyword>
<evidence type="ECO:0000313" key="6">
    <source>
        <dbReference type="EMBL" id="CAA7261160.1"/>
    </source>
</evidence>
<dbReference type="EMBL" id="CACVBS010000032">
    <property type="protein sequence ID" value="CAA7261160.1"/>
    <property type="molecule type" value="Genomic_DNA"/>
</dbReference>
<evidence type="ECO:0000256" key="4">
    <source>
        <dbReference type="PROSITE-ProRule" id="PRU00134"/>
    </source>
</evidence>
<dbReference type="OrthoDB" id="3064178at2759"/>
<name>A0A8S0VTX2_CYCAE</name>
<sequence>MHVLMLQISFSLSKILLVREDLSPDLKEIKDIIKKVKTAEQFAEFMGVQPDRFDFYLAQKAALSHYTQGVAEFSRMYEDLDRVAVTMYRCSWCGNPSALLRKCRGCSKARYCDVGCQKSHWRDNHKKVCKSSSSG</sequence>
<dbReference type="Gene3D" id="6.10.140.2220">
    <property type="match status" value="1"/>
</dbReference>
<evidence type="ECO:0000256" key="1">
    <source>
        <dbReference type="ARBA" id="ARBA00022723"/>
    </source>
</evidence>
<evidence type="ECO:0000313" key="7">
    <source>
        <dbReference type="Proteomes" id="UP000467700"/>
    </source>
</evidence>
<dbReference type="Pfam" id="PF01753">
    <property type="entry name" value="zf-MYND"/>
    <property type="match status" value="1"/>
</dbReference>
<keyword evidence="1" id="KW-0479">Metal-binding</keyword>
<organism evidence="6 7">
    <name type="scientific">Cyclocybe aegerita</name>
    <name type="common">Black poplar mushroom</name>
    <name type="synonym">Agrocybe aegerita</name>
    <dbReference type="NCBI Taxonomy" id="1973307"/>
    <lineage>
        <taxon>Eukaryota</taxon>
        <taxon>Fungi</taxon>
        <taxon>Dikarya</taxon>
        <taxon>Basidiomycota</taxon>
        <taxon>Agaricomycotina</taxon>
        <taxon>Agaricomycetes</taxon>
        <taxon>Agaricomycetidae</taxon>
        <taxon>Agaricales</taxon>
        <taxon>Agaricineae</taxon>
        <taxon>Bolbitiaceae</taxon>
        <taxon>Cyclocybe</taxon>
    </lineage>
</organism>
<keyword evidence="2 4" id="KW-0863">Zinc-finger</keyword>
<keyword evidence="3" id="KW-0862">Zinc</keyword>